<dbReference type="EMBL" id="DPSM01000029">
    <property type="protein sequence ID" value="HCK02685.1"/>
    <property type="molecule type" value="Genomic_DNA"/>
</dbReference>
<feature type="transmembrane region" description="Helical" evidence="6">
    <location>
        <begin position="211"/>
        <end position="228"/>
    </location>
</feature>
<feature type="transmembrane region" description="Helical" evidence="6">
    <location>
        <begin position="36"/>
        <end position="56"/>
    </location>
</feature>
<feature type="transmembrane region" description="Helical" evidence="6">
    <location>
        <begin position="248"/>
        <end position="272"/>
    </location>
</feature>
<dbReference type="InterPro" id="IPR002797">
    <property type="entry name" value="Polysacc_synth"/>
</dbReference>
<comment type="caution">
    <text evidence="7">The sequence shown here is derived from an EMBL/GenBank/DDBJ whole genome shotgun (WGS) entry which is preliminary data.</text>
</comment>
<feature type="transmembrane region" description="Helical" evidence="6">
    <location>
        <begin position="110"/>
        <end position="133"/>
    </location>
</feature>
<feature type="transmembrane region" description="Helical" evidence="6">
    <location>
        <begin position="9"/>
        <end position="30"/>
    </location>
</feature>
<dbReference type="RefSeq" id="WP_278431999.1">
    <property type="nucleotide sequence ID" value="NZ_DPSM01000029.1"/>
</dbReference>
<feature type="transmembrane region" description="Helical" evidence="6">
    <location>
        <begin position="354"/>
        <end position="374"/>
    </location>
</feature>
<dbReference type="GO" id="GO:0005886">
    <property type="term" value="C:plasma membrane"/>
    <property type="evidence" value="ECO:0007669"/>
    <property type="project" value="UniProtKB-SubCell"/>
</dbReference>
<dbReference type="InterPro" id="IPR050833">
    <property type="entry name" value="Poly_Biosynth_Transport"/>
</dbReference>
<accession>A0A9C7V9J1</accession>
<evidence type="ECO:0000256" key="4">
    <source>
        <dbReference type="ARBA" id="ARBA00022989"/>
    </source>
</evidence>
<dbReference type="PANTHER" id="PTHR30250">
    <property type="entry name" value="PST FAMILY PREDICTED COLANIC ACID TRANSPORTER"/>
    <property type="match status" value="1"/>
</dbReference>
<feature type="transmembrane region" description="Helical" evidence="6">
    <location>
        <begin position="324"/>
        <end position="347"/>
    </location>
</feature>
<keyword evidence="5 6" id="KW-0472">Membrane</keyword>
<name>A0A9C7V9J1_9GAMM</name>
<gene>
    <name evidence="7" type="ORF">DHV72_22045</name>
</gene>
<evidence type="ECO:0000313" key="8">
    <source>
        <dbReference type="Proteomes" id="UP000262210"/>
    </source>
</evidence>
<evidence type="ECO:0000313" key="7">
    <source>
        <dbReference type="EMBL" id="HCK02685.1"/>
    </source>
</evidence>
<feature type="transmembrane region" description="Helical" evidence="6">
    <location>
        <begin position="412"/>
        <end position="434"/>
    </location>
</feature>
<proteinExistence type="predicted"/>
<evidence type="ECO:0000256" key="3">
    <source>
        <dbReference type="ARBA" id="ARBA00022692"/>
    </source>
</evidence>
<dbReference type="Proteomes" id="UP000262210">
    <property type="component" value="Unassembled WGS sequence"/>
</dbReference>
<evidence type="ECO:0000256" key="6">
    <source>
        <dbReference type="SAM" id="Phobius"/>
    </source>
</evidence>
<dbReference type="PANTHER" id="PTHR30250:SF11">
    <property type="entry name" value="O-ANTIGEN TRANSPORTER-RELATED"/>
    <property type="match status" value="1"/>
</dbReference>
<feature type="transmembrane region" description="Helical" evidence="6">
    <location>
        <begin position="440"/>
        <end position="458"/>
    </location>
</feature>
<sequence>MNIRTFSSFAIGPIGTAALGFITLPLMTWLYSTEDIGRIGMLNIAISFSVLLYSLGLDQSYVRQYHEEKSKYVLLKISIFPGAILLIATFFILYFSSLSLSSILFDKNEFLISLLSAFVLMACFLSRFLSLVLRMQEKGLAYSVSQIFPKLMTLLVIAYFLFFYKTHEFIQLMLANTVGYLAVLLILLWSTKSDWLPAIKEKFDYGKMLEMMFFGFPLILGGLAFWGITAMDRVFLRSYSTFDQLAIFSVAVSFASAASIIQSVFSTIWAPMIYKIADDKEKGINLVRTASSYMLILVVFLFCLGGLFSWVVDLLLPAEYRDVKYIVIACLGLPLLYTLSETTVVGIGISRRTVYSMLASLLALVVNLISNYFMVPTFGAGGAAVSTCFTFWVFLILRTEFSIISWNKIPRFEMYIFTGACVVGASIGALYGDILRNELIFYWLLVLFLLILRNWSALRKIKMSSLSELKGGN</sequence>
<feature type="transmembrane region" description="Helical" evidence="6">
    <location>
        <begin position="140"/>
        <end position="163"/>
    </location>
</feature>
<evidence type="ECO:0000256" key="5">
    <source>
        <dbReference type="ARBA" id="ARBA00023136"/>
    </source>
</evidence>
<protein>
    <submittedName>
        <fullName evidence="7">Polysaccharide biosynthesis protein</fullName>
    </submittedName>
</protein>
<reference evidence="7 8" key="1">
    <citation type="journal article" date="2018" name="Nat. Biotechnol.">
        <title>A standardized bacterial taxonomy based on genome phylogeny substantially revises the tree of life.</title>
        <authorList>
            <person name="Parks D.H."/>
            <person name="Chuvochina M."/>
            <person name="Waite D.W."/>
            <person name="Rinke C."/>
            <person name="Skarshewski A."/>
            <person name="Chaumeil P.A."/>
            <person name="Hugenholtz P."/>
        </authorList>
    </citation>
    <scope>NUCLEOTIDE SEQUENCE [LARGE SCALE GENOMIC DNA]</scope>
    <source>
        <strain evidence="7">UBA11264</strain>
    </source>
</reference>
<feature type="transmembrane region" description="Helical" evidence="6">
    <location>
        <begin position="77"/>
        <end position="98"/>
    </location>
</feature>
<dbReference type="AlphaFoldDB" id="A0A9C7V9J1"/>
<organism evidence="7 8">
    <name type="scientific">Serratia grimesii</name>
    <dbReference type="NCBI Taxonomy" id="82995"/>
    <lineage>
        <taxon>Bacteria</taxon>
        <taxon>Pseudomonadati</taxon>
        <taxon>Pseudomonadota</taxon>
        <taxon>Gammaproteobacteria</taxon>
        <taxon>Enterobacterales</taxon>
        <taxon>Yersiniaceae</taxon>
        <taxon>Serratia</taxon>
    </lineage>
</organism>
<feature type="transmembrane region" description="Helical" evidence="6">
    <location>
        <begin position="380"/>
        <end position="400"/>
    </location>
</feature>
<keyword evidence="3 6" id="KW-0812">Transmembrane</keyword>
<dbReference type="Pfam" id="PF01943">
    <property type="entry name" value="Polysacc_synt"/>
    <property type="match status" value="1"/>
</dbReference>
<feature type="transmembrane region" description="Helical" evidence="6">
    <location>
        <begin position="293"/>
        <end position="312"/>
    </location>
</feature>
<keyword evidence="2" id="KW-1003">Cell membrane</keyword>
<comment type="subcellular location">
    <subcellularLocation>
        <location evidence="1">Cell membrane</location>
        <topology evidence="1">Multi-pass membrane protein</topology>
    </subcellularLocation>
</comment>
<feature type="transmembrane region" description="Helical" evidence="6">
    <location>
        <begin position="169"/>
        <end position="190"/>
    </location>
</feature>
<evidence type="ECO:0000256" key="2">
    <source>
        <dbReference type="ARBA" id="ARBA00022475"/>
    </source>
</evidence>
<evidence type="ECO:0000256" key="1">
    <source>
        <dbReference type="ARBA" id="ARBA00004651"/>
    </source>
</evidence>
<keyword evidence="4 6" id="KW-1133">Transmembrane helix</keyword>